<evidence type="ECO:0000313" key="2">
    <source>
        <dbReference type="EMBL" id="PIQ71950.1"/>
    </source>
</evidence>
<comment type="caution">
    <text evidence="2">The sequence shown here is derived from an EMBL/GenBank/DDBJ whole genome shotgun (WGS) entry which is preliminary data.</text>
</comment>
<dbReference type="Pfam" id="PF16325">
    <property type="entry name" value="Peptidase_U32_C"/>
    <property type="match status" value="1"/>
</dbReference>
<protein>
    <recommendedName>
        <fullName evidence="1">Peptidase family U32 C-terminal domain-containing protein</fullName>
    </recommendedName>
</protein>
<feature type="domain" description="Peptidase family U32 C-terminal" evidence="1">
    <location>
        <begin position="8"/>
        <end position="80"/>
    </location>
</feature>
<reference evidence="2 3" key="1">
    <citation type="submission" date="2017-09" db="EMBL/GenBank/DDBJ databases">
        <title>Depth-based differentiation of microbial function through sediment-hosted aquifers and enrichment of novel symbionts in the deep terrestrial subsurface.</title>
        <authorList>
            <person name="Probst A.J."/>
            <person name="Ladd B."/>
            <person name="Jarett J.K."/>
            <person name="Geller-Mcgrath D.E."/>
            <person name="Sieber C.M."/>
            <person name="Emerson J.B."/>
            <person name="Anantharaman K."/>
            <person name="Thomas B.C."/>
            <person name="Malmstrom R."/>
            <person name="Stieglmeier M."/>
            <person name="Klingl A."/>
            <person name="Woyke T."/>
            <person name="Ryan C.M."/>
            <person name="Banfield J.F."/>
        </authorList>
    </citation>
    <scope>NUCLEOTIDE SEQUENCE [LARGE SCALE GENOMIC DNA]</scope>
    <source>
        <strain evidence="2">CG11_big_fil_rev_8_21_14_0_20_37_16</strain>
    </source>
</reference>
<dbReference type="AlphaFoldDB" id="A0A2H0KL12"/>
<dbReference type="Gene3D" id="2.40.30.10">
    <property type="entry name" value="Translation factors"/>
    <property type="match status" value="1"/>
</dbReference>
<dbReference type="EMBL" id="PCVK01000019">
    <property type="protein sequence ID" value="PIQ71950.1"/>
    <property type="molecule type" value="Genomic_DNA"/>
</dbReference>
<accession>A0A2H0KL12</accession>
<dbReference type="Proteomes" id="UP000229497">
    <property type="component" value="Unassembled WGS sequence"/>
</dbReference>
<dbReference type="InterPro" id="IPR032525">
    <property type="entry name" value="Peptidase_U32_C"/>
</dbReference>
<sequence>MIMADKKVGKVSHYYNHLGVAIIEVKSPFSVGDTLKFVKHGTGEELFQQAISSIQEEHKQLEKAAKGQSVGVKVDKIVHEGVEVYKI</sequence>
<proteinExistence type="predicted"/>
<gene>
    <name evidence="2" type="ORF">COV87_00515</name>
</gene>
<organism evidence="2 3">
    <name type="scientific">Candidatus Roizmanbacteria bacterium CG11_big_fil_rev_8_21_14_0_20_37_16</name>
    <dbReference type="NCBI Taxonomy" id="1974857"/>
    <lineage>
        <taxon>Bacteria</taxon>
        <taxon>Candidatus Roizmaniibacteriota</taxon>
    </lineage>
</organism>
<dbReference type="SUPFAM" id="SSF50447">
    <property type="entry name" value="Translation proteins"/>
    <property type="match status" value="1"/>
</dbReference>
<evidence type="ECO:0000313" key="3">
    <source>
        <dbReference type="Proteomes" id="UP000229497"/>
    </source>
</evidence>
<name>A0A2H0KL12_9BACT</name>
<dbReference type="InterPro" id="IPR009000">
    <property type="entry name" value="Transl_B-barrel_sf"/>
</dbReference>
<evidence type="ECO:0000259" key="1">
    <source>
        <dbReference type="Pfam" id="PF16325"/>
    </source>
</evidence>